<evidence type="ECO:0000313" key="4">
    <source>
        <dbReference type="Proteomes" id="UP000028653"/>
    </source>
</evidence>
<feature type="domain" description="HTH luxR-type" evidence="2">
    <location>
        <begin position="132"/>
        <end position="197"/>
    </location>
</feature>
<evidence type="ECO:0000259" key="2">
    <source>
        <dbReference type="PROSITE" id="PS50043"/>
    </source>
</evidence>
<proteinExistence type="predicted"/>
<accession>A0A085GC69</accession>
<name>A0A085GC69_9ENTR</name>
<sequence>MLNIAVDDSDALYRTGMELLLKELFLSEQNKSVKFSLLTKTNAIQADVIVKSFVPGAEYVCQPILKFRSKPGLIIGIVDGDKKPYHDVLPLCVKDIIFIHRSEPLSTARYNVINGWNESLQKPSKVNCKKCLQCKYRTLTPQQSIIAKYFLRGNDIVDIAKLLQINVKTVSAHKRLMMSKFNLNSDCELLRFLKNLKMHNPPVHLFIDKLGL</sequence>
<dbReference type="Pfam" id="PF00196">
    <property type="entry name" value="GerE"/>
    <property type="match status" value="1"/>
</dbReference>
<dbReference type="EMBL" id="JMPI01000030">
    <property type="protein sequence ID" value="KFC81314.1"/>
    <property type="molecule type" value="Genomic_DNA"/>
</dbReference>
<evidence type="ECO:0000256" key="1">
    <source>
        <dbReference type="ARBA" id="ARBA00023125"/>
    </source>
</evidence>
<gene>
    <name evidence="3" type="ORF">GBAG_2094</name>
</gene>
<dbReference type="AlphaFoldDB" id="A0A085GC69"/>
<dbReference type="InterPro" id="IPR036388">
    <property type="entry name" value="WH-like_DNA-bd_sf"/>
</dbReference>
<dbReference type="STRING" id="1006004.GBAG_2094"/>
<dbReference type="Proteomes" id="UP000028653">
    <property type="component" value="Unassembled WGS sequence"/>
</dbReference>
<dbReference type="Gene3D" id="1.10.10.10">
    <property type="entry name" value="Winged helix-like DNA-binding domain superfamily/Winged helix DNA-binding domain"/>
    <property type="match status" value="1"/>
</dbReference>
<protein>
    <submittedName>
        <fullName evidence="3">Putative positive transcription regulator</fullName>
    </submittedName>
</protein>
<evidence type="ECO:0000313" key="3">
    <source>
        <dbReference type="EMBL" id="KFC81314.1"/>
    </source>
</evidence>
<dbReference type="PROSITE" id="PS50043">
    <property type="entry name" value="HTH_LUXR_2"/>
    <property type="match status" value="1"/>
</dbReference>
<organism evidence="3 4">
    <name type="scientific">Buttiauxella agrestis ATCC 33320</name>
    <dbReference type="NCBI Taxonomy" id="1006004"/>
    <lineage>
        <taxon>Bacteria</taxon>
        <taxon>Pseudomonadati</taxon>
        <taxon>Pseudomonadota</taxon>
        <taxon>Gammaproteobacteria</taxon>
        <taxon>Enterobacterales</taxon>
        <taxon>Enterobacteriaceae</taxon>
        <taxon>Buttiauxella</taxon>
    </lineage>
</organism>
<dbReference type="SMART" id="SM00421">
    <property type="entry name" value="HTH_LUXR"/>
    <property type="match status" value="1"/>
</dbReference>
<dbReference type="OrthoDB" id="6547505at2"/>
<dbReference type="GO" id="GO:0003677">
    <property type="term" value="F:DNA binding"/>
    <property type="evidence" value="ECO:0007669"/>
    <property type="project" value="UniProtKB-KW"/>
</dbReference>
<dbReference type="eggNOG" id="COG2197">
    <property type="taxonomic scope" value="Bacteria"/>
</dbReference>
<comment type="caution">
    <text evidence="3">The sequence shown here is derived from an EMBL/GenBank/DDBJ whole genome shotgun (WGS) entry which is preliminary data.</text>
</comment>
<dbReference type="SUPFAM" id="SSF46894">
    <property type="entry name" value="C-terminal effector domain of the bipartite response regulators"/>
    <property type="match status" value="1"/>
</dbReference>
<dbReference type="GO" id="GO:0006355">
    <property type="term" value="P:regulation of DNA-templated transcription"/>
    <property type="evidence" value="ECO:0007669"/>
    <property type="project" value="InterPro"/>
</dbReference>
<dbReference type="RefSeq" id="WP_051873688.1">
    <property type="nucleotide sequence ID" value="NZ_JMPI01000030.1"/>
</dbReference>
<dbReference type="InterPro" id="IPR000792">
    <property type="entry name" value="Tscrpt_reg_LuxR_C"/>
</dbReference>
<reference evidence="3 4" key="1">
    <citation type="submission" date="2014-05" db="EMBL/GenBank/DDBJ databases">
        <title>ATOL: Assembling a taxonomically balanced genome-scale reconstruction of the evolutionary history of the Enterobacteriaceae.</title>
        <authorList>
            <person name="Plunkett G.III."/>
            <person name="Neeno-Eckwall E.C."/>
            <person name="Glasner J.D."/>
            <person name="Perna N.T."/>
        </authorList>
    </citation>
    <scope>NUCLEOTIDE SEQUENCE [LARGE SCALE GENOMIC DNA]</scope>
    <source>
        <strain evidence="3 4">ATCC 33320</strain>
    </source>
</reference>
<keyword evidence="4" id="KW-1185">Reference proteome</keyword>
<dbReference type="InterPro" id="IPR016032">
    <property type="entry name" value="Sig_transdc_resp-reg_C-effctor"/>
</dbReference>
<keyword evidence="1" id="KW-0238">DNA-binding</keyword>